<comment type="caution">
    <text evidence="2">The sequence shown here is derived from an EMBL/GenBank/DDBJ whole genome shotgun (WGS) entry which is preliminary data.</text>
</comment>
<proteinExistence type="predicted"/>
<organism evidence="2 3">
    <name type="scientific">Olpidium bornovanus</name>
    <dbReference type="NCBI Taxonomy" id="278681"/>
    <lineage>
        <taxon>Eukaryota</taxon>
        <taxon>Fungi</taxon>
        <taxon>Fungi incertae sedis</taxon>
        <taxon>Olpidiomycota</taxon>
        <taxon>Olpidiomycotina</taxon>
        <taxon>Olpidiomycetes</taxon>
        <taxon>Olpidiales</taxon>
        <taxon>Olpidiaceae</taxon>
        <taxon>Olpidium</taxon>
    </lineage>
</organism>
<evidence type="ECO:0000256" key="1">
    <source>
        <dbReference type="SAM" id="MobiDB-lite"/>
    </source>
</evidence>
<evidence type="ECO:0000313" key="2">
    <source>
        <dbReference type="EMBL" id="KAG5456320.1"/>
    </source>
</evidence>
<reference evidence="2 3" key="1">
    <citation type="journal article" name="Sci. Rep.">
        <title>Genome-scale phylogenetic analyses confirm Olpidium as the closest living zoosporic fungus to the non-flagellated, terrestrial fungi.</title>
        <authorList>
            <person name="Chang Y."/>
            <person name="Rochon D."/>
            <person name="Sekimoto S."/>
            <person name="Wang Y."/>
            <person name="Chovatia M."/>
            <person name="Sandor L."/>
            <person name="Salamov A."/>
            <person name="Grigoriev I.V."/>
            <person name="Stajich J.E."/>
            <person name="Spatafora J.W."/>
        </authorList>
    </citation>
    <scope>NUCLEOTIDE SEQUENCE [LARGE SCALE GENOMIC DNA]</scope>
    <source>
        <strain evidence="2">S191</strain>
    </source>
</reference>
<dbReference type="AlphaFoldDB" id="A0A8H8DF99"/>
<feature type="region of interest" description="Disordered" evidence="1">
    <location>
        <begin position="1"/>
        <end position="60"/>
    </location>
</feature>
<accession>A0A8H8DF99</accession>
<evidence type="ECO:0000313" key="3">
    <source>
        <dbReference type="Proteomes" id="UP000673691"/>
    </source>
</evidence>
<name>A0A8H8DF99_9FUNG</name>
<keyword evidence="3" id="KW-1185">Reference proteome</keyword>
<dbReference type="Proteomes" id="UP000673691">
    <property type="component" value="Unassembled WGS sequence"/>
</dbReference>
<sequence>MCRKFPGRGRGKRDAAPTREKRVFPPWRQQLPEPQRAHAGKASPLRHVGGVRQPPGPQTG</sequence>
<dbReference type="EMBL" id="JAEFCI010011926">
    <property type="protein sequence ID" value="KAG5456320.1"/>
    <property type="molecule type" value="Genomic_DNA"/>
</dbReference>
<feature type="compositionally biased region" description="Basic and acidic residues" evidence="1">
    <location>
        <begin position="12"/>
        <end position="23"/>
    </location>
</feature>
<protein>
    <submittedName>
        <fullName evidence="2">Uncharacterized protein</fullName>
    </submittedName>
</protein>
<feature type="compositionally biased region" description="Basic residues" evidence="1">
    <location>
        <begin position="1"/>
        <end position="11"/>
    </location>
</feature>
<gene>
    <name evidence="2" type="ORF">BJ554DRAFT_3972</name>
</gene>